<dbReference type="FunFam" id="3.40.50.300:FF:000011">
    <property type="entry name" value="Putative ABC transporter ATP-binding component"/>
    <property type="match status" value="1"/>
</dbReference>
<evidence type="ECO:0000256" key="3">
    <source>
        <dbReference type="SAM" id="MobiDB-lite"/>
    </source>
</evidence>
<keyword evidence="2 5" id="KW-0067">ATP-binding</keyword>
<reference evidence="5" key="1">
    <citation type="submission" date="2020-09" db="EMBL/GenBank/DDBJ databases">
        <title>Nocardioides sp. strain MJB4 16S ribosomal RNA gene Genome sequencing and assembly.</title>
        <authorList>
            <person name="Kim I."/>
        </authorList>
    </citation>
    <scope>NUCLEOTIDE SEQUENCE</scope>
    <source>
        <strain evidence="5">MJB4</strain>
    </source>
</reference>
<name>A0A927K5I1_9ACTN</name>
<dbReference type="InterPro" id="IPR027417">
    <property type="entry name" value="P-loop_NTPase"/>
</dbReference>
<dbReference type="GO" id="GO:0016887">
    <property type="term" value="F:ATP hydrolysis activity"/>
    <property type="evidence" value="ECO:0007669"/>
    <property type="project" value="InterPro"/>
</dbReference>
<organism evidence="5 6">
    <name type="scientific">Nocardioides donggukensis</name>
    <dbReference type="NCBI Taxonomy" id="2774019"/>
    <lineage>
        <taxon>Bacteria</taxon>
        <taxon>Bacillati</taxon>
        <taxon>Actinomycetota</taxon>
        <taxon>Actinomycetes</taxon>
        <taxon>Propionibacteriales</taxon>
        <taxon>Nocardioidaceae</taxon>
        <taxon>Nocardioides</taxon>
    </lineage>
</organism>
<dbReference type="GO" id="GO:0005524">
    <property type="term" value="F:ATP binding"/>
    <property type="evidence" value="ECO:0007669"/>
    <property type="project" value="UniProtKB-KW"/>
</dbReference>
<dbReference type="Pfam" id="PF00005">
    <property type="entry name" value="ABC_tran"/>
    <property type="match status" value="2"/>
</dbReference>
<dbReference type="PANTHER" id="PTHR42855">
    <property type="entry name" value="ABC TRANSPORTER ATP-BINDING SUBUNIT"/>
    <property type="match status" value="1"/>
</dbReference>
<feature type="region of interest" description="Disordered" evidence="3">
    <location>
        <begin position="530"/>
        <end position="568"/>
    </location>
</feature>
<dbReference type="InterPro" id="IPR051309">
    <property type="entry name" value="ABCF_ATPase"/>
</dbReference>
<dbReference type="InterPro" id="IPR003439">
    <property type="entry name" value="ABC_transporter-like_ATP-bd"/>
</dbReference>
<evidence type="ECO:0000259" key="4">
    <source>
        <dbReference type="PROSITE" id="PS50893"/>
    </source>
</evidence>
<dbReference type="AlphaFoldDB" id="A0A927K5I1"/>
<feature type="domain" description="ABC transporter" evidence="4">
    <location>
        <begin position="283"/>
        <end position="513"/>
    </location>
</feature>
<sequence>MVNLVNLEKVSKAYGVRPLLAEVSLGIARGERVGVVGRNGDGKTTLLEVIAGLEPPDSGRVSRSRGLHIGHLHQGDALDDDHTVREAVLRGKQDHEWAADATTREVVEVLLAGVSLDRPVSGLSGGERRRCSLAALLLDEHDLVILDEPTNHLDVEAVAWLAGHVTTLSSALVVVTHDRWFLDAVCQYTWEVHDGVVDAYEGGYAAFVLAKAERQRQAAASETRRQNLVRKELAWLRRGAPARTSKPKFRIDAATTLIEDEPPPRDRLELQRFATQRLGKDVIDVEDVDLSRGPRQLLSHATWRLGPGDRVGIVGVNGAGKTSVLSLLDGTLPPEKGRVKHGRTVALQHLTQHLDELSGRGRAAVEGSLDADARVLGTVESIRRVTRTADGEVTATALLERFGFTGDKLTARLGDLSGGERRRFQLLRLLLTEPNVLLLDEPTNDLDIETLTVLEDFLDGWPGTLVVVSHDRYFLERVCDSVWALLGDGQISMLPRGVDEYLERRPVASVGATAADPSLVSGAGAGAVDTGRAEAAPGASSGAGAGAAGAGVTDTGATGARAGSAEERAARKTLARVEKQLARLTEREASLNAQIAEHAQDYDRLSSLGAELQQVLAEKDEVEQSWLEAAEILEG</sequence>
<evidence type="ECO:0000313" key="5">
    <source>
        <dbReference type="EMBL" id="MBD8870667.1"/>
    </source>
</evidence>
<dbReference type="InterPro" id="IPR017871">
    <property type="entry name" value="ABC_transporter-like_CS"/>
</dbReference>
<proteinExistence type="predicted"/>
<comment type="caution">
    <text evidence="5">The sequence shown here is derived from an EMBL/GenBank/DDBJ whole genome shotgun (WGS) entry which is preliminary data.</text>
</comment>
<dbReference type="SMART" id="SM00382">
    <property type="entry name" value="AAA"/>
    <property type="match status" value="2"/>
</dbReference>
<feature type="compositionally biased region" description="Low complexity" evidence="3">
    <location>
        <begin position="550"/>
        <end position="563"/>
    </location>
</feature>
<dbReference type="PANTHER" id="PTHR42855:SF1">
    <property type="entry name" value="ABC TRANSPORTER DOMAIN-CONTAINING PROTEIN"/>
    <property type="match status" value="1"/>
</dbReference>
<dbReference type="CDD" id="cd03221">
    <property type="entry name" value="ABCF_EF-3"/>
    <property type="match status" value="2"/>
</dbReference>
<dbReference type="EMBL" id="JACYXZ010000003">
    <property type="protein sequence ID" value="MBD8870667.1"/>
    <property type="molecule type" value="Genomic_DNA"/>
</dbReference>
<dbReference type="Pfam" id="PF12848">
    <property type="entry name" value="ABC_tran_Xtn"/>
    <property type="match status" value="1"/>
</dbReference>
<gene>
    <name evidence="5" type="ORF">IE331_13615</name>
</gene>
<dbReference type="SUPFAM" id="SSF52540">
    <property type="entry name" value="P-loop containing nucleoside triphosphate hydrolases"/>
    <property type="match status" value="2"/>
</dbReference>
<dbReference type="InterPro" id="IPR032781">
    <property type="entry name" value="ABC_tran_Xtn"/>
</dbReference>
<dbReference type="PROSITE" id="PS50893">
    <property type="entry name" value="ABC_TRANSPORTER_2"/>
    <property type="match status" value="2"/>
</dbReference>
<dbReference type="Gene3D" id="3.40.50.300">
    <property type="entry name" value="P-loop containing nucleotide triphosphate hydrolases"/>
    <property type="match status" value="2"/>
</dbReference>
<evidence type="ECO:0000256" key="1">
    <source>
        <dbReference type="ARBA" id="ARBA00022741"/>
    </source>
</evidence>
<protein>
    <submittedName>
        <fullName evidence="5">ABC-F family ATP-binding cassette domain-containing protein</fullName>
    </submittedName>
</protein>
<keyword evidence="1" id="KW-0547">Nucleotide-binding</keyword>
<dbReference type="InterPro" id="IPR003593">
    <property type="entry name" value="AAA+_ATPase"/>
</dbReference>
<evidence type="ECO:0000256" key="2">
    <source>
        <dbReference type="ARBA" id="ARBA00022840"/>
    </source>
</evidence>
<keyword evidence="6" id="KW-1185">Reference proteome</keyword>
<dbReference type="RefSeq" id="WP_192143943.1">
    <property type="nucleotide sequence ID" value="NZ_JACYXZ010000003.1"/>
</dbReference>
<dbReference type="Proteomes" id="UP000616839">
    <property type="component" value="Unassembled WGS sequence"/>
</dbReference>
<evidence type="ECO:0000313" key="6">
    <source>
        <dbReference type="Proteomes" id="UP000616839"/>
    </source>
</evidence>
<accession>A0A927K5I1</accession>
<dbReference type="PROSITE" id="PS00211">
    <property type="entry name" value="ABC_TRANSPORTER_1"/>
    <property type="match status" value="1"/>
</dbReference>
<feature type="domain" description="ABC transporter" evidence="4">
    <location>
        <begin position="5"/>
        <end position="219"/>
    </location>
</feature>